<dbReference type="SUPFAM" id="SSF52317">
    <property type="entry name" value="Class I glutamine amidotransferase-like"/>
    <property type="match status" value="1"/>
</dbReference>
<dbReference type="Pfam" id="PF17676">
    <property type="entry name" value="Peptidase_S66C"/>
    <property type="match status" value="1"/>
</dbReference>
<dbReference type="SUPFAM" id="SSF141986">
    <property type="entry name" value="LD-carboxypeptidase A C-terminal domain-like"/>
    <property type="match status" value="1"/>
</dbReference>
<organism evidence="5 6">
    <name type="scientific">Paenisporosarcina macmurdoensis</name>
    <dbReference type="NCBI Taxonomy" id="212659"/>
    <lineage>
        <taxon>Bacteria</taxon>
        <taxon>Bacillati</taxon>
        <taxon>Bacillota</taxon>
        <taxon>Bacilli</taxon>
        <taxon>Bacillales</taxon>
        <taxon>Caryophanaceae</taxon>
        <taxon>Paenisporosarcina</taxon>
    </lineage>
</organism>
<feature type="domain" description="LD-carboxypeptidase N-terminal" evidence="3">
    <location>
        <begin position="14"/>
        <end position="131"/>
    </location>
</feature>
<dbReference type="InterPro" id="IPR003507">
    <property type="entry name" value="S66_fam"/>
</dbReference>
<dbReference type="InterPro" id="IPR027461">
    <property type="entry name" value="Carboxypeptidase_A_C_sf"/>
</dbReference>
<dbReference type="PANTHER" id="PTHR30237">
    <property type="entry name" value="MURAMOYLTETRAPEPTIDE CARBOXYPEPTIDASE"/>
    <property type="match status" value="1"/>
</dbReference>
<dbReference type="CDD" id="cd07062">
    <property type="entry name" value="Peptidase_S66_mccF_like"/>
    <property type="match status" value="1"/>
</dbReference>
<dbReference type="EMBL" id="JBHSRI010000038">
    <property type="protein sequence ID" value="MFC6041353.1"/>
    <property type="molecule type" value="Genomic_DNA"/>
</dbReference>
<dbReference type="Pfam" id="PF02016">
    <property type="entry name" value="Peptidase_S66"/>
    <property type="match status" value="1"/>
</dbReference>
<keyword evidence="2 5" id="KW-0378">Hydrolase</keyword>
<feature type="domain" description="LD-carboxypeptidase C-terminal" evidence="4">
    <location>
        <begin position="203"/>
        <end position="325"/>
    </location>
</feature>
<dbReference type="Gene3D" id="3.40.50.10740">
    <property type="entry name" value="Class I glutamine amidotransferase-like"/>
    <property type="match status" value="1"/>
</dbReference>
<evidence type="ECO:0000313" key="5">
    <source>
        <dbReference type="EMBL" id="MFC6041353.1"/>
    </source>
</evidence>
<keyword evidence="6" id="KW-1185">Reference proteome</keyword>
<accession>A0ABW1LCF3</accession>
<dbReference type="InterPro" id="IPR040449">
    <property type="entry name" value="Peptidase_S66_N"/>
</dbReference>
<evidence type="ECO:0000256" key="1">
    <source>
        <dbReference type="ARBA" id="ARBA00010233"/>
    </source>
</evidence>
<dbReference type="InterPro" id="IPR040921">
    <property type="entry name" value="Peptidase_S66C"/>
</dbReference>
<dbReference type="Gene3D" id="3.50.30.60">
    <property type="entry name" value="LD-carboxypeptidase A C-terminal domain-like"/>
    <property type="match status" value="1"/>
</dbReference>
<dbReference type="GO" id="GO:0016787">
    <property type="term" value="F:hydrolase activity"/>
    <property type="evidence" value="ECO:0007669"/>
    <property type="project" value="UniProtKB-KW"/>
</dbReference>
<evidence type="ECO:0000259" key="3">
    <source>
        <dbReference type="Pfam" id="PF02016"/>
    </source>
</evidence>
<dbReference type="InterPro" id="IPR027478">
    <property type="entry name" value="LdcA_N"/>
</dbReference>
<evidence type="ECO:0000256" key="2">
    <source>
        <dbReference type="ARBA" id="ARBA00022801"/>
    </source>
</evidence>
<dbReference type="PIRSF" id="PIRSF028757">
    <property type="entry name" value="LD-carboxypeptidase"/>
    <property type="match status" value="1"/>
</dbReference>
<dbReference type="PANTHER" id="PTHR30237:SF5">
    <property type="entry name" value="CARBOXYPEPTIDASE VC_A0337-RELATED"/>
    <property type="match status" value="1"/>
</dbReference>
<dbReference type="RefSeq" id="WP_377736228.1">
    <property type="nucleotide sequence ID" value="NZ_JBHSRI010000038.1"/>
</dbReference>
<name>A0ABW1LCF3_9BACL</name>
<dbReference type="InterPro" id="IPR029062">
    <property type="entry name" value="Class_I_gatase-like"/>
</dbReference>
<reference evidence="6" key="1">
    <citation type="journal article" date="2019" name="Int. J. Syst. Evol. Microbiol.">
        <title>The Global Catalogue of Microorganisms (GCM) 10K type strain sequencing project: providing services to taxonomists for standard genome sequencing and annotation.</title>
        <authorList>
            <consortium name="The Broad Institute Genomics Platform"/>
            <consortium name="The Broad Institute Genome Sequencing Center for Infectious Disease"/>
            <person name="Wu L."/>
            <person name="Ma J."/>
        </authorList>
    </citation>
    <scope>NUCLEOTIDE SEQUENCE [LARGE SCALE GENOMIC DNA]</scope>
    <source>
        <strain evidence="6">CCUG 54527</strain>
    </source>
</reference>
<evidence type="ECO:0000259" key="4">
    <source>
        <dbReference type="Pfam" id="PF17676"/>
    </source>
</evidence>
<protein>
    <submittedName>
        <fullName evidence="5">S66 peptidase family protein</fullName>
        <ecNumber evidence="5">3.4.-.-</ecNumber>
    </submittedName>
</protein>
<dbReference type="EC" id="3.4.-.-" evidence="5"/>
<comment type="caution">
    <text evidence="5">The sequence shown here is derived from an EMBL/GenBank/DDBJ whole genome shotgun (WGS) entry which is preliminary data.</text>
</comment>
<evidence type="ECO:0000313" key="6">
    <source>
        <dbReference type="Proteomes" id="UP001596170"/>
    </source>
</evidence>
<comment type="similarity">
    <text evidence="1">Belongs to the peptidase S66 family.</text>
</comment>
<gene>
    <name evidence="5" type="ORF">ACFPYN_18255</name>
</gene>
<dbReference type="Proteomes" id="UP001596170">
    <property type="component" value="Unassembled WGS sequence"/>
</dbReference>
<sequence>MIQYPQALQTGQTIGITAPSSGVDSELHDLIHLSKKQFENRGYNIVIGETVWTQYKAASSSKEKRAAELNSMLQRQDIHAIIPPWGGEILQEILPLIEWGKIQPKWVLGYSDTSTLLFAMTLKTGIATAHGTNFVDLRSDEWDPTTSKFLEVLSSEEGATINQESSSHYQLEWSHDKEPDPFVFNLDTDTKWEIVNNSTVEMKGRLLGGCMDTIHHLIGTPFGNVKEFQKIHLRDEPLVWFLENCEMSATDFHRTLMQMHQSGWFDNAAGLLFGRTPAGQEVGGFTTLDALERLAEETNLPIIYNADIGHVPPQMTFVNGAYAEIKVANGKGEMTMNLKV</sequence>
<proteinExistence type="inferred from homology"/>